<dbReference type="VEuPathDB" id="VectorBase:LDEU001060"/>
<gene>
    <name evidence="8" type="ORF">B4U80_00954</name>
</gene>
<evidence type="ECO:0000259" key="7">
    <source>
        <dbReference type="PROSITE" id="PS51293"/>
    </source>
</evidence>
<evidence type="ECO:0000256" key="3">
    <source>
        <dbReference type="ARBA" id="ARBA00023163"/>
    </source>
</evidence>
<evidence type="ECO:0000256" key="2">
    <source>
        <dbReference type="ARBA" id="ARBA00023015"/>
    </source>
</evidence>
<dbReference type="GO" id="GO:0006357">
    <property type="term" value="P:regulation of transcription by RNA polymerase II"/>
    <property type="evidence" value="ECO:0007669"/>
    <property type="project" value="TreeGrafter"/>
</dbReference>
<protein>
    <submittedName>
        <fullName evidence="8">Zinc finger protein 541-like protein</fullName>
    </submittedName>
</protein>
<organism evidence="8 9">
    <name type="scientific">Leptotrombidium deliense</name>
    <dbReference type="NCBI Taxonomy" id="299467"/>
    <lineage>
        <taxon>Eukaryota</taxon>
        <taxon>Metazoa</taxon>
        <taxon>Ecdysozoa</taxon>
        <taxon>Arthropoda</taxon>
        <taxon>Chelicerata</taxon>
        <taxon>Arachnida</taxon>
        <taxon>Acari</taxon>
        <taxon>Acariformes</taxon>
        <taxon>Trombidiformes</taxon>
        <taxon>Prostigmata</taxon>
        <taxon>Anystina</taxon>
        <taxon>Parasitengona</taxon>
        <taxon>Trombiculoidea</taxon>
        <taxon>Trombiculidae</taxon>
        <taxon>Leptotrombidium</taxon>
    </lineage>
</organism>
<dbReference type="InterPro" id="IPR000949">
    <property type="entry name" value="ELM2_dom"/>
</dbReference>
<dbReference type="OrthoDB" id="6517047at2759"/>
<evidence type="ECO:0000313" key="8">
    <source>
        <dbReference type="EMBL" id="RWS30982.1"/>
    </source>
</evidence>
<dbReference type="Pfam" id="PF01448">
    <property type="entry name" value="ELM2"/>
    <property type="match status" value="1"/>
</dbReference>
<proteinExistence type="predicted"/>
<reference evidence="8 9" key="1">
    <citation type="journal article" date="2018" name="Gigascience">
        <title>Genomes of trombidid mites reveal novel predicted allergens and laterally-transferred genes associated with secondary metabolism.</title>
        <authorList>
            <person name="Dong X."/>
            <person name="Chaisiri K."/>
            <person name="Xia D."/>
            <person name="Armstrong S.D."/>
            <person name="Fang Y."/>
            <person name="Donnelly M.J."/>
            <person name="Kadowaki T."/>
            <person name="McGarry J.W."/>
            <person name="Darby A.C."/>
            <person name="Makepeace B.L."/>
        </authorList>
    </citation>
    <scope>NUCLEOTIDE SEQUENCE [LARGE SCALE GENOMIC DNA]</scope>
    <source>
        <strain evidence="8">UoL-UT</strain>
    </source>
</reference>
<dbReference type="GO" id="GO:0003714">
    <property type="term" value="F:transcription corepressor activity"/>
    <property type="evidence" value="ECO:0007669"/>
    <property type="project" value="TreeGrafter"/>
</dbReference>
<dbReference type="GO" id="GO:0005667">
    <property type="term" value="C:transcription regulator complex"/>
    <property type="evidence" value="ECO:0007669"/>
    <property type="project" value="TreeGrafter"/>
</dbReference>
<dbReference type="STRING" id="299467.A0A443SU06"/>
<dbReference type="AlphaFoldDB" id="A0A443SU06"/>
<feature type="region of interest" description="Disordered" evidence="5">
    <location>
        <begin position="1"/>
        <end position="42"/>
    </location>
</feature>
<dbReference type="InterPro" id="IPR051066">
    <property type="entry name" value="Trans_reg/Corepressor"/>
</dbReference>
<dbReference type="PROSITE" id="PS51156">
    <property type="entry name" value="ELM2"/>
    <property type="match status" value="1"/>
</dbReference>
<dbReference type="InterPro" id="IPR017884">
    <property type="entry name" value="SANT_dom"/>
</dbReference>
<dbReference type="Gene3D" id="1.10.10.60">
    <property type="entry name" value="Homeodomain-like"/>
    <property type="match status" value="1"/>
</dbReference>
<keyword evidence="9" id="KW-1185">Reference proteome</keyword>
<dbReference type="InterPro" id="IPR009057">
    <property type="entry name" value="Homeodomain-like_sf"/>
</dbReference>
<keyword evidence="2" id="KW-0805">Transcription regulation</keyword>
<dbReference type="EMBL" id="NCKV01000310">
    <property type="protein sequence ID" value="RWS30982.1"/>
    <property type="molecule type" value="Genomic_DNA"/>
</dbReference>
<feature type="domain" description="ELM2" evidence="6">
    <location>
        <begin position="344"/>
        <end position="433"/>
    </location>
</feature>
<feature type="compositionally biased region" description="Low complexity" evidence="5">
    <location>
        <begin position="9"/>
        <end position="25"/>
    </location>
</feature>
<evidence type="ECO:0000313" key="9">
    <source>
        <dbReference type="Proteomes" id="UP000288716"/>
    </source>
</evidence>
<sequence length="534" mass="62459">MSFSFSPHQVQQYHQQQQQQQQQQQSNNPHSLPSTPNDTSAVVVSGTAATTTQFTYFNDHTTTTSHQQQTQNLDDIYVNESDSNHVNFDETDFEMDVAFMEQMDKDNQAETQELFNFNNQNVEFMNNLISSVCQTTTTATSLIQENSITTTPVKKDDDVFVNPANVLNTPPLKKLKKSENILAKEDEEEQHFKRMKHRPEPLYIPPYLNNCDQQQPPQTARFQIKSPRISHPLSGKMASSQNYSPPPYTPPPMLSPVRTISGLYWHIISGAGTPIQVNATPSTTTPPVLATPIATIQQHQQQQQQQQLQHQQQLQQQQQQQHQTPTVTVQTPYEDYIFVEEVQPHVNIGECFQARIPRYNPNREYRKTNDVKVWDPCILTIDEHKEDDLNKLIEFGCSGCCVGGGRNEEFVHHLFYMFHGDFEKCLLYLMKPFQIKLKQQEYLNNYKYNETSKWNRNEIELYYQALIQAHKDFHAIAKIVSTKSVKECVEFYYLWKKVCPEEYKRLRIIRRKKEEEGIYWRKKEQQQQQRQQQT</sequence>
<name>A0A443SU06_9ACAR</name>
<feature type="region of interest" description="Disordered" evidence="5">
    <location>
        <begin position="230"/>
        <end position="250"/>
    </location>
</feature>
<accession>A0A443SU06</accession>
<comment type="subcellular location">
    <subcellularLocation>
        <location evidence="1">Nucleus</location>
    </subcellularLocation>
</comment>
<dbReference type="Proteomes" id="UP000288716">
    <property type="component" value="Unassembled WGS sequence"/>
</dbReference>
<feature type="compositionally biased region" description="Polar residues" evidence="5">
    <location>
        <begin position="26"/>
        <end position="38"/>
    </location>
</feature>
<keyword evidence="4" id="KW-0539">Nucleus</keyword>
<dbReference type="PANTHER" id="PTHR16089:SF40">
    <property type="entry name" value="SUPPRESSOR OF ACTIVATED EGL-4 PROTEIN 1"/>
    <property type="match status" value="1"/>
</dbReference>
<dbReference type="GO" id="GO:0000118">
    <property type="term" value="C:histone deacetylase complex"/>
    <property type="evidence" value="ECO:0007669"/>
    <property type="project" value="TreeGrafter"/>
</dbReference>
<evidence type="ECO:0000256" key="5">
    <source>
        <dbReference type="SAM" id="MobiDB-lite"/>
    </source>
</evidence>
<feature type="domain" description="SANT" evidence="7">
    <location>
        <begin position="449"/>
        <end position="500"/>
    </location>
</feature>
<comment type="caution">
    <text evidence="8">The sequence shown here is derived from an EMBL/GenBank/DDBJ whole genome shotgun (WGS) entry which is preliminary data.</text>
</comment>
<dbReference type="InterPro" id="IPR001005">
    <property type="entry name" value="SANT/Myb"/>
</dbReference>
<evidence type="ECO:0000256" key="1">
    <source>
        <dbReference type="ARBA" id="ARBA00004123"/>
    </source>
</evidence>
<dbReference type="SMART" id="SM00717">
    <property type="entry name" value="SANT"/>
    <property type="match status" value="1"/>
</dbReference>
<keyword evidence="3" id="KW-0804">Transcription</keyword>
<dbReference type="SUPFAM" id="SSF46689">
    <property type="entry name" value="Homeodomain-like"/>
    <property type="match status" value="1"/>
</dbReference>
<evidence type="ECO:0000259" key="6">
    <source>
        <dbReference type="PROSITE" id="PS51156"/>
    </source>
</evidence>
<feature type="non-terminal residue" evidence="8">
    <location>
        <position position="534"/>
    </location>
</feature>
<dbReference type="PANTHER" id="PTHR16089">
    <property type="entry name" value="REST COREPRESSOR COREST PROTEIN-RELATED"/>
    <property type="match status" value="1"/>
</dbReference>
<evidence type="ECO:0000256" key="4">
    <source>
        <dbReference type="ARBA" id="ARBA00023242"/>
    </source>
</evidence>
<dbReference type="PROSITE" id="PS51293">
    <property type="entry name" value="SANT"/>
    <property type="match status" value="1"/>
</dbReference>